<evidence type="ECO:0000313" key="2">
    <source>
        <dbReference type="Proteomes" id="UP000000862"/>
    </source>
</evidence>
<reference evidence="1 2" key="1">
    <citation type="journal article" date="1995" name="Virology">
        <title>Analysis of 45 kb of DNA located at the left end of the chlorella virus PBCV-1 genome.</title>
        <authorList>
            <person name="Lu Z."/>
            <person name="Li Y."/>
            <person name="Zhang Y."/>
            <person name="Kutish G.F."/>
            <person name="Rock D.L."/>
            <person name="Van Etten J.L."/>
        </authorList>
    </citation>
    <scope>NUCLEOTIDE SEQUENCE [LARGE SCALE GENOMIC DNA]</scope>
</reference>
<reference evidence="1 2" key="8">
    <citation type="journal article" date="2010" name="J. Virol.">
        <title>Microarray analysis of Paramecium bursaria chlorella virus 1 transcription.</title>
        <authorList>
            <person name="Yanai-Balser G.M."/>
            <person name="Duncan G.A."/>
            <person name="Eudy J.D."/>
            <person name="Wang D."/>
            <person name="Li X."/>
            <person name="Agarkova I.V."/>
            <person name="Dunigan D.D."/>
            <person name="Van Etten J.L."/>
        </authorList>
    </citation>
    <scope>NUCLEOTIDE SEQUENCE [LARGE SCALE GENOMIC DNA]</scope>
</reference>
<organism evidence="1 2">
    <name type="scientific">Paramecium bursaria Chlorella virus 1</name>
    <name type="common">PBCV-1</name>
    <dbReference type="NCBI Taxonomy" id="10506"/>
    <lineage>
        <taxon>Viruses</taxon>
        <taxon>Varidnaviria</taxon>
        <taxon>Bamfordvirae</taxon>
        <taxon>Nucleocytoviricota</taxon>
        <taxon>Megaviricetes</taxon>
        <taxon>Algavirales</taxon>
        <taxon>Phycodnaviridae</taxon>
        <taxon>Chlorovirus</taxon>
        <taxon>Chlorovirus vanettense</taxon>
    </lineage>
</organism>
<organismHost>
    <name type="scientific">Chlorella</name>
    <dbReference type="NCBI Taxonomy" id="3071"/>
</organismHost>
<dbReference type="RefSeq" id="NP_048576.1">
    <property type="nucleotide sequence ID" value="NC_000852.5"/>
</dbReference>
<protein>
    <submittedName>
        <fullName evidence="1">Uncharacterized protein</fullName>
    </submittedName>
</protein>
<proteinExistence type="predicted"/>
<dbReference type="KEGG" id="vg:918324"/>
<evidence type="ECO:0000313" key="1">
    <source>
        <dbReference type="EMBL" id="AAC96596.1"/>
    </source>
</evidence>
<dbReference type="Proteomes" id="UP000000862">
    <property type="component" value="Segment"/>
</dbReference>
<dbReference type="OrthoDB" id="28569at10239"/>
<reference evidence="1 2" key="2">
    <citation type="journal article" date="1995" name="Virology">
        <title>Analysis of 43 kb of the Chlorella virus PBCV-1 330-kb genome: map positions 45 to 88.</title>
        <authorList>
            <person name="Li Y."/>
            <person name="Lu Z."/>
            <person name="Burbank D.E."/>
            <person name="Kutish G.F."/>
            <person name="Rock D.L."/>
            <person name="Van Etten J.L."/>
        </authorList>
    </citation>
    <scope>NUCLEOTIDE SEQUENCE [LARGE SCALE GENOMIC DNA]</scope>
</reference>
<reference evidence="1 2" key="5">
    <citation type="journal article" date="1997" name="Virology">
        <title>Analysis of 74 kb of DNA located at the right end of the 330-kb chlorella virus PBCV-1 genome.</title>
        <authorList>
            <person name="Li Y."/>
            <person name="Lu Z."/>
            <person name="Sun L."/>
            <person name="Ropp S."/>
            <person name="Kutish G.F."/>
            <person name="Rock D.L."/>
            <person name="Van Etten J.L."/>
        </authorList>
    </citation>
    <scope>NUCLEOTIDE SEQUENCE [LARGE SCALE GENOMIC DNA]</scope>
</reference>
<reference evidence="1 2" key="6">
    <citation type="journal article" date="1999" name="Virology">
        <title>Chlorella virus PBCV-1 encodes a functional homospermidine synthase.</title>
        <authorList>
            <person name="Kaiser A."/>
            <person name="Vollmert M."/>
            <person name="Tholl D."/>
            <person name="Graves M.V."/>
            <person name="Gurnon J.R."/>
            <person name="Xing W."/>
            <person name="Lisec A.D."/>
            <person name="Nickerson K.W."/>
            <person name="Van Etten J.L."/>
        </authorList>
    </citation>
    <scope>NUCLEOTIDE SEQUENCE [LARGE SCALE GENOMIC DNA]</scope>
</reference>
<reference evidence="1 2" key="3">
    <citation type="journal article" date="1996" name="Virology">
        <title>Analysis of 94 kb of the chlorella virus PBCV-1 330-kb genome: map positions 88 to 182.</title>
        <authorList>
            <person name="Lu Z."/>
            <person name="Li Y."/>
            <person name="Que Q."/>
            <person name="Kutish G.F."/>
            <person name="Rock D.L."/>
            <person name="Van Etten J.L."/>
        </authorList>
    </citation>
    <scope>NUCLEOTIDE SEQUENCE [LARGE SCALE GENOMIC DNA]</scope>
</reference>
<dbReference type="PIR" id="T17719">
    <property type="entry name" value="T17719"/>
</dbReference>
<gene>
    <name evidence="1" type="primary">a228R</name>
</gene>
<reference evidence="1 2" key="4">
    <citation type="journal article" date="1996" name="Virology">
        <title>Analysis of 76 kb of the chlorella virus PBCV-1 330-kb genome: map positions 182 to 258.</title>
        <authorList>
            <person name="Kutish G.F."/>
            <person name="Li Y."/>
            <person name="Lu Z."/>
            <person name="Furuta M."/>
            <person name="Rock D.L."/>
            <person name="Van Etten J.L."/>
        </authorList>
    </citation>
    <scope>NUCLEOTIDE SEQUENCE [LARGE SCALE GENOMIC DNA]</scope>
</reference>
<sequence>MFRSSLFFDISFSRGPLKYSCAVFRVFMYFAFDMFETGIEELLIAGRPNAPMYFSTKLSVKSVIFPKTLSVALWLA</sequence>
<reference evidence="1 2" key="7">
    <citation type="journal article" date="2000" name="Virology">
        <title>Characterization of a beta-1,3-glucanase encoded by chlorella virus PBCV-1.</title>
        <authorList>
            <person name="Sun L."/>
            <person name="Gurnon J.R."/>
            <person name="Adams B.J."/>
            <person name="Graves M.V."/>
            <person name="Van Etten J.L."/>
        </authorList>
    </citation>
    <scope>NUCLEOTIDE SEQUENCE [LARGE SCALE GENOMIC DNA]</scope>
</reference>
<keyword evidence="2" id="KW-1185">Reference proteome</keyword>
<accession>Q84548</accession>
<dbReference type="GeneID" id="918324"/>
<dbReference type="EMBL" id="JF411744">
    <property type="protein sequence ID" value="AAC96596.1"/>
    <property type="molecule type" value="Genomic_DNA"/>
</dbReference>
<name>Q84548_PBCV1</name>